<dbReference type="OrthoDB" id="6154955at2759"/>
<organism evidence="7 8">
    <name type="scientific">Clupea harengus</name>
    <name type="common">Atlantic herring</name>
    <dbReference type="NCBI Taxonomy" id="7950"/>
    <lineage>
        <taxon>Eukaryota</taxon>
        <taxon>Metazoa</taxon>
        <taxon>Chordata</taxon>
        <taxon>Craniata</taxon>
        <taxon>Vertebrata</taxon>
        <taxon>Euteleostomi</taxon>
        <taxon>Actinopterygii</taxon>
        <taxon>Neopterygii</taxon>
        <taxon>Teleostei</taxon>
        <taxon>Clupei</taxon>
        <taxon>Clupeiformes</taxon>
        <taxon>Clupeoidei</taxon>
        <taxon>Clupeidae</taxon>
        <taxon>Clupea</taxon>
    </lineage>
</organism>
<dbReference type="PRINTS" id="PR00007">
    <property type="entry name" value="COMPLEMNTC1Q"/>
</dbReference>
<dbReference type="GO" id="GO:0005576">
    <property type="term" value="C:extracellular region"/>
    <property type="evidence" value="ECO:0007669"/>
    <property type="project" value="UniProtKB-SubCell"/>
</dbReference>
<protein>
    <submittedName>
        <fullName evidence="8">Flagellar attachment zone protein 1-like isoform X1</fullName>
    </submittedName>
</protein>
<keyword evidence="7" id="KW-1185">Reference proteome</keyword>
<keyword evidence="3 5" id="KW-0732">Signal</keyword>
<keyword evidence="4" id="KW-0175">Coiled coil</keyword>
<evidence type="ECO:0000256" key="3">
    <source>
        <dbReference type="ARBA" id="ARBA00022729"/>
    </source>
</evidence>
<keyword evidence="2" id="KW-0964">Secreted</keyword>
<dbReference type="InterPro" id="IPR008983">
    <property type="entry name" value="Tumour_necrosis_fac-like_dom"/>
</dbReference>
<dbReference type="Pfam" id="PF00386">
    <property type="entry name" value="C1q"/>
    <property type="match status" value="1"/>
</dbReference>
<dbReference type="PROSITE" id="PS50871">
    <property type="entry name" value="C1Q"/>
    <property type="match status" value="1"/>
</dbReference>
<dbReference type="SMART" id="SM00110">
    <property type="entry name" value="C1Q"/>
    <property type="match status" value="1"/>
</dbReference>
<dbReference type="PANTHER" id="PTHR22923:SF102">
    <property type="entry name" value="CEREBELLIN 13-RELATED"/>
    <property type="match status" value="1"/>
</dbReference>
<dbReference type="GeneID" id="116223135"/>
<dbReference type="PANTHER" id="PTHR22923">
    <property type="entry name" value="CEREBELLIN-RELATED"/>
    <property type="match status" value="1"/>
</dbReference>
<dbReference type="SUPFAM" id="SSF49842">
    <property type="entry name" value="TNF-like"/>
    <property type="match status" value="1"/>
</dbReference>
<evidence type="ECO:0000256" key="4">
    <source>
        <dbReference type="SAM" id="Coils"/>
    </source>
</evidence>
<reference evidence="8" key="1">
    <citation type="submission" date="2025-08" db="UniProtKB">
        <authorList>
            <consortium name="RefSeq"/>
        </authorList>
    </citation>
    <scope>IDENTIFICATION</scope>
</reference>
<dbReference type="Proteomes" id="UP000515152">
    <property type="component" value="Chromosome 13"/>
</dbReference>
<comment type="subcellular location">
    <subcellularLocation>
        <location evidence="1">Secreted</location>
    </subcellularLocation>
</comment>
<gene>
    <name evidence="8" type="primary">LOC116223135</name>
</gene>
<evidence type="ECO:0000313" key="8">
    <source>
        <dbReference type="RefSeq" id="XP_031434516.1"/>
    </source>
</evidence>
<name>A0A6P8GCG2_CLUHA</name>
<dbReference type="Gene3D" id="2.60.120.40">
    <property type="match status" value="1"/>
</dbReference>
<dbReference type="InterPro" id="IPR050822">
    <property type="entry name" value="Cerebellin_Synaptic_Org"/>
</dbReference>
<feature type="chain" id="PRO_5028318756" evidence="5">
    <location>
        <begin position="23"/>
        <end position="345"/>
    </location>
</feature>
<evidence type="ECO:0000256" key="5">
    <source>
        <dbReference type="SAM" id="SignalP"/>
    </source>
</evidence>
<evidence type="ECO:0000256" key="1">
    <source>
        <dbReference type="ARBA" id="ARBA00004613"/>
    </source>
</evidence>
<evidence type="ECO:0000256" key="2">
    <source>
        <dbReference type="ARBA" id="ARBA00022525"/>
    </source>
</evidence>
<accession>A0A6P8GCG2</accession>
<dbReference type="KEGG" id="char:116223135"/>
<evidence type="ECO:0000313" key="7">
    <source>
        <dbReference type="Proteomes" id="UP000515152"/>
    </source>
</evidence>
<feature type="coiled-coil region" evidence="4">
    <location>
        <begin position="94"/>
        <end position="191"/>
    </location>
</feature>
<evidence type="ECO:0000259" key="6">
    <source>
        <dbReference type="PROSITE" id="PS50871"/>
    </source>
</evidence>
<feature type="domain" description="C1q" evidence="6">
    <location>
        <begin position="206"/>
        <end position="345"/>
    </location>
</feature>
<proteinExistence type="predicted"/>
<feature type="signal peptide" evidence="5">
    <location>
        <begin position="1"/>
        <end position="22"/>
    </location>
</feature>
<dbReference type="InterPro" id="IPR001073">
    <property type="entry name" value="C1q_dom"/>
</dbReference>
<dbReference type="Gene3D" id="1.20.5.340">
    <property type="match status" value="1"/>
</dbReference>
<dbReference type="RefSeq" id="XP_031434516.1">
    <property type="nucleotide sequence ID" value="XM_031578656.2"/>
</dbReference>
<dbReference type="AlphaFoldDB" id="A0A6P8GCG2"/>
<sequence length="345" mass="38526">MKTSGALLVLLCCCLAETQLRGETISENDITHQGHSGEAENRENEVMGAAERTEAAAPASTQQTCQPDIHAVLREMSALMAEQRVELRYTKTQMEAMETRQKASENKAETVETRLRASENKAETLETRLRASEKTVEEQRVDLRYTKTQMEAMETRLRASENKAETMETRLRASERLVERLKSENEAQTVNLNLTVSQVEELRREREKRRVSFSASLVTSGAENIGPWSTATTLVFRNVISNIGNDYNPNTGVFTAPVRGVYHFVVFIHGSGNANIPTAVTLHKNGEHVVIAWSHLTSGFSGSSNGASLPLEVGDVVYVKLRVNAWVYDNTERYTTFSGHLLFLM</sequence>